<sequence length="278" mass="32232">MSSLSLSKETSRCYDTNVSHCDRSVVVKLLIGDSDVVVVVVVVVEMFPREKDKGGESRTEQRECLSSKPHQSVRKNVNRLRENRHDVVENAQRISVERRRRRRRGRRIKDEKVQEQLKNRRHRHLIINLPRLSSKEGVVLVMSISRARSWPLLDAEEKRNCRDDDENHKSKKQNEEEEEKEEKKEEEKNRKKISDKNNERPTNAGSPQVQARRLMCRHYYPEGGWGWVVTVVGTLVHLLGPGLQLSVPATLAIPATVKFYHHPLHTAGISYLDLFNLL</sequence>
<feature type="compositionally biased region" description="Basic and acidic residues" evidence="1">
    <location>
        <begin position="181"/>
        <end position="199"/>
    </location>
</feature>
<feature type="compositionally biased region" description="Basic residues" evidence="1">
    <location>
        <begin position="98"/>
        <end position="107"/>
    </location>
</feature>
<feature type="compositionally biased region" description="Polar residues" evidence="1">
    <location>
        <begin position="200"/>
        <end position="209"/>
    </location>
</feature>
<comment type="caution">
    <text evidence="2">The sequence shown here is derived from an EMBL/GenBank/DDBJ whole genome shotgun (WGS) entry which is preliminary data.</text>
</comment>
<evidence type="ECO:0000313" key="2">
    <source>
        <dbReference type="EMBL" id="KAF7386055.1"/>
    </source>
</evidence>
<evidence type="ECO:0000313" key="3">
    <source>
        <dbReference type="Proteomes" id="UP000614350"/>
    </source>
</evidence>
<feature type="compositionally biased region" description="Basic and acidic residues" evidence="1">
    <location>
        <begin position="108"/>
        <end position="117"/>
    </location>
</feature>
<accession>A0A834MUV2</accession>
<proteinExistence type="predicted"/>
<feature type="compositionally biased region" description="Basic and acidic residues" evidence="1">
    <location>
        <begin position="160"/>
        <end position="174"/>
    </location>
</feature>
<feature type="region of interest" description="Disordered" evidence="1">
    <location>
        <begin position="51"/>
        <end position="70"/>
    </location>
</feature>
<dbReference type="Proteomes" id="UP000614350">
    <property type="component" value="Unassembled WGS sequence"/>
</dbReference>
<dbReference type="AlphaFoldDB" id="A0A834MUV2"/>
<evidence type="ECO:0000256" key="1">
    <source>
        <dbReference type="SAM" id="MobiDB-lite"/>
    </source>
</evidence>
<feature type="compositionally biased region" description="Basic and acidic residues" evidence="1">
    <location>
        <begin position="51"/>
        <end position="65"/>
    </location>
</feature>
<feature type="region of interest" description="Disordered" evidence="1">
    <location>
        <begin position="96"/>
        <end position="117"/>
    </location>
</feature>
<feature type="region of interest" description="Disordered" evidence="1">
    <location>
        <begin position="160"/>
        <end position="210"/>
    </location>
</feature>
<reference evidence="2" key="1">
    <citation type="journal article" date="2020" name="G3 (Bethesda)">
        <title>High-Quality Assemblies for Three Invasive Social Wasps from the &lt;i&gt;Vespula&lt;/i&gt; Genus.</title>
        <authorList>
            <person name="Harrop T.W.R."/>
            <person name="Guhlin J."/>
            <person name="McLaughlin G.M."/>
            <person name="Permina E."/>
            <person name="Stockwell P."/>
            <person name="Gilligan J."/>
            <person name="Le Lec M.F."/>
            <person name="Gruber M.A.M."/>
            <person name="Quinn O."/>
            <person name="Lovegrove M."/>
            <person name="Duncan E.J."/>
            <person name="Remnant E.J."/>
            <person name="Van Eeckhoven J."/>
            <person name="Graham B."/>
            <person name="Knapp R.A."/>
            <person name="Langford K.W."/>
            <person name="Kronenberg Z."/>
            <person name="Press M.O."/>
            <person name="Eacker S.M."/>
            <person name="Wilson-Rankin E.E."/>
            <person name="Purcell J."/>
            <person name="Lester P.J."/>
            <person name="Dearden P.K."/>
        </authorList>
    </citation>
    <scope>NUCLEOTIDE SEQUENCE</scope>
    <source>
        <strain evidence="2">Marl-1</strain>
    </source>
</reference>
<protein>
    <submittedName>
        <fullName evidence="2">Uncharacterized protein</fullName>
    </submittedName>
</protein>
<gene>
    <name evidence="2" type="ORF">HZH66_011897</name>
</gene>
<dbReference type="EMBL" id="JACSEA010000014">
    <property type="protein sequence ID" value="KAF7386055.1"/>
    <property type="molecule type" value="Genomic_DNA"/>
</dbReference>
<name>A0A834MUV2_VESVU</name>
<keyword evidence="3" id="KW-1185">Reference proteome</keyword>
<organism evidence="2 3">
    <name type="scientific">Vespula vulgaris</name>
    <name type="common">Yellow jacket</name>
    <name type="synonym">Wasp</name>
    <dbReference type="NCBI Taxonomy" id="7454"/>
    <lineage>
        <taxon>Eukaryota</taxon>
        <taxon>Metazoa</taxon>
        <taxon>Ecdysozoa</taxon>
        <taxon>Arthropoda</taxon>
        <taxon>Hexapoda</taxon>
        <taxon>Insecta</taxon>
        <taxon>Pterygota</taxon>
        <taxon>Neoptera</taxon>
        <taxon>Endopterygota</taxon>
        <taxon>Hymenoptera</taxon>
        <taxon>Apocrita</taxon>
        <taxon>Aculeata</taxon>
        <taxon>Vespoidea</taxon>
        <taxon>Vespidae</taxon>
        <taxon>Vespinae</taxon>
        <taxon>Vespula</taxon>
    </lineage>
</organism>